<comment type="caution">
    <text evidence="2">The sequence shown here is derived from an EMBL/GenBank/DDBJ whole genome shotgun (WGS) entry which is preliminary data.</text>
</comment>
<evidence type="ECO:0000313" key="2">
    <source>
        <dbReference type="EMBL" id="KAK4831802.1"/>
    </source>
</evidence>
<dbReference type="EMBL" id="JAUNZN010000001">
    <property type="protein sequence ID" value="KAK4831802.1"/>
    <property type="molecule type" value="Genomic_DNA"/>
</dbReference>
<name>A0AAN7PIU9_MYCAM</name>
<proteinExistence type="predicted"/>
<organism evidence="2 3">
    <name type="scientific">Mycteria americana</name>
    <name type="common">Wood stork</name>
    <dbReference type="NCBI Taxonomy" id="33587"/>
    <lineage>
        <taxon>Eukaryota</taxon>
        <taxon>Metazoa</taxon>
        <taxon>Chordata</taxon>
        <taxon>Craniata</taxon>
        <taxon>Vertebrata</taxon>
        <taxon>Euteleostomi</taxon>
        <taxon>Archelosauria</taxon>
        <taxon>Archosauria</taxon>
        <taxon>Dinosauria</taxon>
        <taxon>Saurischia</taxon>
        <taxon>Theropoda</taxon>
        <taxon>Coelurosauria</taxon>
        <taxon>Aves</taxon>
        <taxon>Neognathae</taxon>
        <taxon>Neoaves</taxon>
        <taxon>Aequornithes</taxon>
        <taxon>Ciconiiformes</taxon>
        <taxon>Ciconiidae</taxon>
        <taxon>Mycteria</taxon>
    </lineage>
</organism>
<evidence type="ECO:0000256" key="1">
    <source>
        <dbReference type="SAM" id="MobiDB-lite"/>
    </source>
</evidence>
<dbReference type="AlphaFoldDB" id="A0AAN7PIU9"/>
<accession>A0AAN7PIU9</accession>
<reference evidence="2 3" key="1">
    <citation type="journal article" date="2023" name="J. Hered.">
        <title>Chromosome-level genome of the wood stork (Mycteria americana) provides insight into avian chromosome evolution.</title>
        <authorList>
            <person name="Flamio R. Jr."/>
            <person name="Ramstad K.M."/>
        </authorList>
    </citation>
    <scope>NUCLEOTIDE SEQUENCE [LARGE SCALE GENOMIC DNA]</scope>
    <source>
        <strain evidence="2">JAX WOST 10</strain>
    </source>
</reference>
<sequence>MVVHHKLDLTVSPLEILKGHNKVSLEPSLLQAEQPQVSQPFFIGEVFHPSDHFCGPPLDPLQQVHVFLVLRTPELDAVLQVGSHQSGAEGQNRLPRPAGHASSDAAQDTAIWAASTHCQLMSSFSSASTPQSFSAGLLSIPSSPWPVLIPGLAPTQVQDPALGLVEPHEVRTGPLLKLVQVPLDGIPSLRRVNRTTQLGVICKLAEGALDPAMPLMKILSSTGPNTDP</sequence>
<keyword evidence="3" id="KW-1185">Reference proteome</keyword>
<gene>
    <name evidence="2" type="ORF">QYF61_019232</name>
</gene>
<evidence type="ECO:0000313" key="3">
    <source>
        <dbReference type="Proteomes" id="UP001333110"/>
    </source>
</evidence>
<dbReference type="Proteomes" id="UP001333110">
    <property type="component" value="Unassembled WGS sequence"/>
</dbReference>
<protein>
    <submittedName>
        <fullName evidence="2">Uncharacterized protein</fullName>
    </submittedName>
</protein>
<feature type="region of interest" description="Disordered" evidence="1">
    <location>
        <begin position="83"/>
        <end position="106"/>
    </location>
</feature>